<evidence type="ECO:0000313" key="3">
    <source>
        <dbReference type="Proteomes" id="UP001292094"/>
    </source>
</evidence>
<proteinExistence type="predicted"/>
<keyword evidence="3" id="KW-1185">Reference proteome</keyword>
<evidence type="ECO:0000313" key="2">
    <source>
        <dbReference type="EMBL" id="KAK4303780.1"/>
    </source>
</evidence>
<sequence length="189" mass="20971">MISLGTLKVIGIIAASIATLASVGTEGFYAWKVYEIDNVCSSFKNESDVCQYEELQVRSYVGLGEGIVGSCVSICLIVGFVFLNLPLIWIWVVWGLGIMSYNAYCIYDYYTMIDETIMSPGGFDWNTLVGESYSYFFIVAITSVCWYGLVLLMAIPVGATITHMYRKGNVASFEIGGAYVWDNDAFEMD</sequence>
<reference evidence="2" key="1">
    <citation type="submission" date="2023-11" db="EMBL/GenBank/DDBJ databases">
        <title>Genome assemblies of two species of porcelain crab, Petrolisthes cinctipes and Petrolisthes manimaculis (Anomura: Porcellanidae).</title>
        <authorList>
            <person name="Angst P."/>
        </authorList>
    </citation>
    <scope>NUCLEOTIDE SEQUENCE</scope>
    <source>
        <strain evidence="2">PB745_02</strain>
        <tissue evidence="2">Gill</tissue>
    </source>
</reference>
<keyword evidence="1" id="KW-0812">Transmembrane</keyword>
<accession>A0AAE1P7Y9</accession>
<organism evidence="2 3">
    <name type="scientific">Petrolisthes manimaculis</name>
    <dbReference type="NCBI Taxonomy" id="1843537"/>
    <lineage>
        <taxon>Eukaryota</taxon>
        <taxon>Metazoa</taxon>
        <taxon>Ecdysozoa</taxon>
        <taxon>Arthropoda</taxon>
        <taxon>Crustacea</taxon>
        <taxon>Multicrustacea</taxon>
        <taxon>Malacostraca</taxon>
        <taxon>Eumalacostraca</taxon>
        <taxon>Eucarida</taxon>
        <taxon>Decapoda</taxon>
        <taxon>Pleocyemata</taxon>
        <taxon>Anomura</taxon>
        <taxon>Galatheoidea</taxon>
        <taxon>Porcellanidae</taxon>
        <taxon>Petrolisthes</taxon>
    </lineage>
</organism>
<keyword evidence="1" id="KW-0472">Membrane</keyword>
<feature type="transmembrane region" description="Helical" evidence="1">
    <location>
        <begin position="67"/>
        <end position="92"/>
    </location>
</feature>
<dbReference type="Proteomes" id="UP001292094">
    <property type="component" value="Unassembled WGS sequence"/>
</dbReference>
<protein>
    <submittedName>
        <fullName evidence="2">Uncharacterized protein</fullName>
    </submittedName>
</protein>
<name>A0AAE1P7Y9_9EUCA</name>
<evidence type="ECO:0000256" key="1">
    <source>
        <dbReference type="SAM" id="Phobius"/>
    </source>
</evidence>
<feature type="transmembrane region" description="Helical" evidence="1">
    <location>
        <begin position="133"/>
        <end position="157"/>
    </location>
</feature>
<comment type="caution">
    <text evidence="2">The sequence shown here is derived from an EMBL/GenBank/DDBJ whole genome shotgun (WGS) entry which is preliminary data.</text>
</comment>
<dbReference type="EMBL" id="JAWZYT010002529">
    <property type="protein sequence ID" value="KAK4303780.1"/>
    <property type="molecule type" value="Genomic_DNA"/>
</dbReference>
<dbReference type="AlphaFoldDB" id="A0AAE1P7Y9"/>
<keyword evidence="1" id="KW-1133">Transmembrane helix</keyword>
<gene>
    <name evidence="2" type="ORF">Pmani_024236</name>
</gene>